<organism evidence="1 2">
    <name type="scientific">Jaapia argillacea MUCL 33604</name>
    <dbReference type="NCBI Taxonomy" id="933084"/>
    <lineage>
        <taxon>Eukaryota</taxon>
        <taxon>Fungi</taxon>
        <taxon>Dikarya</taxon>
        <taxon>Basidiomycota</taxon>
        <taxon>Agaricomycotina</taxon>
        <taxon>Agaricomycetes</taxon>
        <taxon>Agaricomycetidae</taxon>
        <taxon>Jaapiales</taxon>
        <taxon>Jaapiaceae</taxon>
        <taxon>Jaapia</taxon>
    </lineage>
</organism>
<proteinExistence type="predicted"/>
<dbReference type="AlphaFoldDB" id="A0A067Q745"/>
<keyword evidence="2" id="KW-1185">Reference proteome</keyword>
<dbReference type="OrthoDB" id="3269417at2759"/>
<dbReference type="InParanoid" id="A0A067Q745"/>
<evidence type="ECO:0000313" key="1">
    <source>
        <dbReference type="EMBL" id="KDQ62873.1"/>
    </source>
</evidence>
<feature type="non-terminal residue" evidence="1">
    <location>
        <position position="1"/>
    </location>
</feature>
<protein>
    <submittedName>
        <fullName evidence="1">Uncharacterized protein</fullName>
    </submittedName>
</protein>
<dbReference type="STRING" id="933084.A0A067Q745"/>
<dbReference type="EMBL" id="KL197710">
    <property type="protein sequence ID" value="KDQ62873.1"/>
    <property type="molecule type" value="Genomic_DNA"/>
</dbReference>
<evidence type="ECO:0000313" key="2">
    <source>
        <dbReference type="Proteomes" id="UP000027265"/>
    </source>
</evidence>
<reference evidence="2" key="1">
    <citation type="journal article" date="2014" name="Proc. Natl. Acad. Sci. U.S.A.">
        <title>Extensive sampling of basidiomycete genomes demonstrates inadequacy of the white-rot/brown-rot paradigm for wood decay fungi.</title>
        <authorList>
            <person name="Riley R."/>
            <person name="Salamov A.A."/>
            <person name="Brown D.W."/>
            <person name="Nagy L.G."/>
            <person name="Floudas D."/>
            <person name="Held B.W."/>
            <person name="Levasseur A."/>
            <person name="Lombard V."/>
            <person name="Morin E."/>
            <person name="Otillar R."/>
            <person name="Lindquist E.A."/>
            <person name="Sun H."/>
            <person name="LaButti K.M."/>
            <person name="Schmutz J."/>
            <person name="Jabbour D."/>
            <person name="Luo H."/>
            <person name="Baker S.E."/>
            <person name="Pisabarro A.G."/>
            <person name="Walton J.D."/>
            <person name="Blanchette R.A."/>
            <person name="Henrissat B."/>
            <person name="Martin F."/>
            <person name="Cullen D."/>
            <person name="Hibbett D.S."/>
            <person name="Grigoriev I.V."/>
        </authorList>
    </citation>
    <scope>NUCLEOTIDE SEQUENCE [LARGE SCALE GENOMIC DNA]</scope>
    <source>
        <strain evidence="2">MUCL 33604</strain>
    </source>
</reference>
<sequence length="194" mass="22151">FCQIPTFGRDTIRRFKGNVSDLKQFAAREYEDLLQCIIPMFEELLLEPHNTIVMDLLFLTAYFHGLCKLRMHTNSMLAILDKVTVEFGKALRKFEDTTCAAYHTMELPKEAAIRMQQAIRRATTSSVAPAITTSSTDTPSVPANRLTKKEFNLRTYKIHALGDYANAIRNHGTTDLYSSLIVCLHCQYCWSCRC</sequence>
<dbReference type="Proteomes" id="UP000027265">
    <property type="component" value="Unassembled WGS sequence"/>
</dbReference>
<accession>A0A067Q745</accession>
<gene>
    <name evidence="1" type="ORF">JAAARDRAFT_119096</name>
</gene>
<dbReference type="HOGENOM" id="CLU_101491_0_0_1"/>
<name>A0A067Q745_9AGAM</name>